<evidence type="ECO:0000313" key="6">
    <source>
        <dbReference type="EMBL" id="KAF2265458.1"/>
    </source>
</evidence>
<evidence type="ECO:0000256" key="5">
    <source>
        <dbReference type="SAM" id="MobiDB-lite"/>
    </source>
</evidence>
<feature type="compositionally biased region" description="Polar residues" evidence="5">
    <location>
        <begin position="219"/>
        <end position="238"/>
    </location>
</feature>
<dbReference type="GO" id="GO:0000290">
    <property type="term" value="P:deadenylation-dependent decapping of nuclear-transcribed mRNA"/>
    <property type="evidence" value="ECO:0007669"/>
    <property type="project" value="InterPro"/>
</dbReference>
<protein>
    <submittedName>
        <fullName evidence="6">PH domain-like protein</fullName>
    </submittedName>
</protein>
<keyword evidence="4" id="KW-0507">mRNA processing</keyword>
<dbReference type="CDD" id="cd13182">
    <property type="entry name" value="EVH1-like_Dcp1"/>
    <property type="match status" value="1"/>
</dbReference>
<comment type="subcellular location">
    <subcellularLocation>
        <location evidence="1">Cytoplasm</location>
    </subcellularLocation>
</comment>
<evidence type="ECO:0000256" key="4">
    <source>
        <dbReference type="ARBA" id="ARBA00022664"/>
    </source>
</evidence>
<proteinExistence type="inferred from homology"/>
<dbReference type="InterPro" id="IPR011993">
    <property type="entry name" value="PH-like_dom_sf"/>
</dbReference>
<reference evidence="7" key="1">
    <citation type="journal article" date="2020" name="Stud. Mycol.">
        <title>101 Dothideomycetes genomes: A test case for predicting lifestyles and emergence of pathogens.</title>
        <authorList>
            <person name="Haridas S."/>
            <person name="Albert R."/>
            <person name="Binder M."/>
            <person name="Bloem J."/>
            <person name="LaButti K."/>
            <person name="Salamov A."/>
            <person name="Andreopoulos B."/>
            <person name="Baker S."/>
            <person name="Barry K."/>
            <person name="Bills G."/>
            <person name="Bluhm B."/>
            <person name="Cannon C."/>
            <person name="Castanera R."/>
            <person name="Culley D."/>
            <person name="Daum C."/>
            <person name="Ezra D."/>
            <person name="Gonzalez J."/>
            <person name="Henrissat B."/>
            <person name="Kuo A."/>
            <person name="Liang C."/>
            <person name="Lipzen A."/>
            <person name="Lutzoni F."/>
            <person name="Magnuson J."/>
            <person name="Mondo S."/>
            <person name="Nolan M."/>
            <person name="Ohm R."/>
            <person name="Pangilinan J."/>
            <person name="Park H.-J."/>
            <person name="Ramirez L."/>
            <person name="Alfaro M."/>
            <person name="Sun H."/>
            <person name="Tritt A."/>
            <person name="Yoshinaga Y."/>
            <person name="Zwiers L.-H."/>
            <person name="Turgeon B."/>
            <person name="Goodwin S."/>
            <person name="Spatafora J."/>
            <person name="Crous P."/>
            <person name="Grigoriev I."/>
        </authorList>
    </citation>
    <scope>NUCLEOTIDE SEQUENCE [LARGE SCALE GENOMIC DNA]</scope>
    <source>
        <strain evidence="7">CBS 304.66</strain>
    </source>
</reference>
<dbReference type="Gene3D" id="2.30.29.30">
    <property type="entry name" value="Pleckstrin-homology domain (PH domain)/Phosphotyrosine-binding domain (PTB)"/>
    <property type="match status" value="1"/>
</dbReference>
<keyword evidence="3" id="KW-0963">Cytoplasm</keyword>
<dbReference type="SUPFAM" id="SSF50729">
    <property type="entry name" value="PH domain-like"/>
    <property type="match status" value="1"/>
</dbReference>
<keyword evidence="7" id="KW-1185">Reference proteome</keyword>
<dbReference type="GO" id="GO:0003729">
    <property type="term" value="F:mRNA binding"/>
    <property type="evidence" value="ECO:0007669"/>
    <property type="project" value="TreeGrafter"/>
</dbReference>
<dbReference type="InterPro" id="IPR010334">
    <property type="entry name" value="Dcp1"/>
</dbReference>
<dbReference type="GO" id="GO:0008047">
    <property type="term" value="F:enzyme activator activity"/>
    <property type="evidence" value="ECO:0007669"/>
    <property type="project" value="InterPro"/>
</dbReference>
<dbReference type="Pfam" id="PF06058">
    <property type="entry name" value="DCP1"/>
    <property type="match status" value="1"/>
</dbReference>
<sequence length="266" mass="29689">MPSHKAKSRAHAQQPQPPQPAPQPSDYETDAPPAIDVPLPPPRSNDELNLSVLHRHYPEIISIRHVTPYAVLYTYSLDSRQWEKIGIEGTLFVCQLSPSPTGSDRFSVVILNRRGLENFTMELTSDAELEITEEYVILQGEEHVYGIWIFSEQDSSTANARLESSEIIRQLARQAAESRRAREQVSDNGTPGDAEEQVEESIPMGRQLSLRELFGQQRQQDAAWSLHNHNSAPNSRSGPGQVPQAAKNDVLDQLFAKAKQDYNGAG</sequence>
<comment type="similarity">
    <text evidence="2">Belongs to the DCP1 family.</text>
</comment>
<feature type="region of interest" description="Disordered" evidence="5">
    <location>
        <begin position="219"/>
        <end position="250"/>
    </location>
</feature>
<dbReference type="EMBL" id="ML986605">
    <property type="protein sequence ID" value="KAF2265458.1"/>
    <property type="molecule type" value="Genomic_DNA"/>
</dbReference>
<dbReference type="OrthoDB" id="440673at2759"/>
<comment type="caution">
    <text evidence="6">The sequence shown here is derived from an EMBL/GenBank/DDBJ whole genome shotgun (WGS) entry which is preliminary data.</text>
</comment>
<organism evidence="6 7">
    <name type="scientific">Lojkania enalia</name>
    <dbReference type="NCBI Taxonomy" id="147567"/>
    <lineage>
        <taxon>Eukaryota</taxon>
        <taxon>Fungi</taxon>
        <taxon>Dikarya</taxon>
        <taxon>Ascomycota</taxon>
        <taxon>Pezizomycotina</taxon>
        <taxon>Dothideomycetes</taxon>
        <taxon>Pleosporomycetidae</taxon>
        <taxon>Pleosporales</taxon>
        <taxon>Pleosporales incertae sedis</taxon>
        <taxon>Lojkania</taxon>
    </lineage>
</organism>
<evidence type="ECO:0000256" key="3">
    <source>
        <dbReference type="ARBA" id="ARBA00022490"/>
    </source>
</evidence>
<evidence type="ECO:0000256" key="2">
    <source>
        <dbReference type="ARBA" id="ARBA00008778"/>
    </source>
</evidence>
<evidence type="ECO:0000256" key="1">
    <source>
        <dbReference type="ARBA" id="ARBA00004496"/>
    </source>
</evidence>
<dbReference type="PANTHER" id="PTHR16290">
    <property type="entry name" value="TRANSCRIPTION FACTOR SMIF DECAPPING ENZYME DCP1"/>
    <property type="match status" value="1"/>
</dbReference>
<evidence type="ECO:0000313" key="7">
    <source>
        <dbReference type="Proteomes" id="UP000800093"/>
    </source>
</evidence>
<dbReference type="GO" id="GO:0031087">
    <property type="term" value="P:deadenylation-independent decapping of nuclear-transcribed mRNA"/>
    <property type="evidence" value="ECO:0007669"/>
    <property type="project" value="TreeGrafter"/>
</dbReference>
<dbReference type="AlphaFoldDB" id="A0A9P4KD29"/>
<feature type="region of interest" description="Disordered" evidence="5">
    <location>
        <begin position="178"/>
        <end position="202"/>
    </location>
</feature>
<dbReference type="Proteomes" id="UP000800093">
    <property type="component" value="Unassembled WGS sequence"/>
</dbReference>
<dbReference type="GO" id="GO:0000932">
    <property type="term" value="C:P-body"/>
    <property type="evidence" value="ECO:0007669"/>
    <property type="project" value="TreeGrafter"/>
</dbReference>
<feature type="region of interest" description="Disordered" evidence="5">
    <location>
        <begin position="1"/>
        <end position="43"/>
    </location>
</feature>
<feature type="compositionally biased region" description="Basic residues" evidence="5">
    <location>
        <begin position="1"/>
        <end position="10"/>
    </location>
</feature>
<accession>A0A9P4KD29</accession>
<dbReference type="GO" id="GO:0006397">
    <property type="term" value="P:mRNA processing"/>
    <property type="evidence" value="ECO:0007669"/>
    <property type="project" value="UniProtKB-KW"/>
</dbReference>
<name>A0A9P4KD29_9PLEO</name>
<gene>
    <name evidence="6" type="ORF">CC78DRAFT_532362</name>
</gene>
<dbReference type="PANTHER" id="PTHR16290:SF0">
    <property type="entry name" value="DECAPPING PROTEIN 1, ISOFORM A"/>
    <property type="match status" value="1"/>
</dbReference>